<keyword evidence="2" id="KW-0833">Ubl conjugation pathway</keyword>
<gene>
    <name evidence="3" type="ORF">V8G54_011111</name>
</gene>
<dbReference type="GO" id="GO:0061631">
    <property type="term" value="F:ubiquitin conjugating enzyme activity"/>
    <property type="evidence" value="ECO:0007669"/>
    <property type="project" value="TreeGrafter"/>
</dbReference>
<dbReference type="Proteomes" id="UP001374535">
    <property type="component" value="Chromosome 4"/>
</dbReference>
<evidence type="ECO:0000256" key="1">
    <source>
        <dbReference type="ARBA" id="ARBA00022679"/>
    </source>
</evidence>
<sequence length="489" mass="55175">MTTSRIGSFYVVEQYGHAREEASLLFSRKERRGGSAGGGFWMFRELLKGSLPSCVKGTLSLGGILAILDMLQELMNHGRGSKGSEKFVMKEKKEGKTGMDAEKDSLQNIKKGKKFFEEREYFANDEEKKEERYPELGAKIVVAGSNLVESVYRARKGRREELLQDIKKERNPQDEPVFPWVERELSMCEGNDTQFQTKRATNASEVQITKGSTKHQKSKNLSWEDLATTLLRIAEGNRRRMLCESLAAKTQIRSVEILHESLTLDGGNTVNHSNLVGSSFHFLGTRFSNDMWWKKVLCFHPLFNYTVKSSFVGNNGAVAENVVATRADEATPYHDGLFLVDVFFLSSYAIVPLKVHYHSVYLTLGLAMRMRSNQVEVSIQGLILNSKPYCNEPGFAHLMGSKEGTFFSHARSQWFSRSYVASDFPSYDNTLMKMSHEIKFHYSNLEDKVVLQQRAEGAFWMFRELLIGSLPSCVKGTLSLGGILVVLGA</sequence>
<dbReference type="EMBL" id="CP144697">
    <property type="protein sequence ID" value="WVZ13545.1"/>
    <property type="molecule type" value="Genomic_DNA"/>
</dbReference>
<reference evidence="3 4" key="1">
    <citation type="journal article" date="2023" name="Life. Sci Alliance">
        <title>Evolutionary insights into 3D genome organization and epigenetic landscape of Vigna mungo.</title>
        <authorList>
            <person name="Junaid A."/>
            <person name="Singh B."/>
            <person name="Bhatia S."/>
        </authorList>
    </citation>
    <scope>NUCLEOTIDE SEQUENCE [LARGE SCALE GENOMIC DNA]</scope>
    <source>
        <strain evidence="3">Urdbean</strain>
    </source>
</reference>
<protein>
    <submittedName>
        <fullName evidence="3">Uncharacterized protein</fullName>
    </submittedName>
</protein>
<keyword evidence="4" id="KW-1185">Reference proteome</keyword>
<evidence type="ECO:0000313" key="4">
    <source>
        <dbReference type="Proteomes" id="UP001374535"/>
    </source>
</evidence>
<proteinExistence type="predicted"/>
<accession>A0AAQ3NN67</accession>
<dbReference type="InterPro" id="IPR016135">
    <property type="entry name" value="UBQ-conjugating_enzyme/RWD"/>
</dbReference>
<dbReference type="AlphaFoldDB" id="A0AAQ3NN67"/>
<dbReference type="PANTHER" id="PTHR46116:SF41">
    <property type="entry name" value="UBIQUITIN-CONJUGATING ENZYME E2 25-RELATED"/>
    <property type="match status" value="1"/>
</dbReference>
<keyword evidence="1" id="KW-0808">Transferase</keyword>
<name>A0AAQ3NN67_VIGMU</name>
<evidence type="ECO:0000313" key="3">
    <source>
        <dbReference type="EMBL" id="WVZ13545.1"/>
    </source>
</evidence>
<organism evidence="3 4">
    <name type="scientific">Vigna mungo</name>
    <name type="common">Black gram</name>
    <name type="synonym">Phaseolus mungo</name>
    <dbReference type="NCBI Taxonomy" id="3915"/>
    <lineage>
        <taxon>Eukaryota</taxon>
        <taxon>Viridiplantae</taxon>
        <taxon>Streptophyta</taxon>
        <taxon>Embryophyta</taxon>
        <taxon>Tracheophyta</taxon>
        <taxon>Spermatophyta</taxon>
        <taxon>Magnoliopsida</taxon>
        <taxon>eudicotyledons</taxon>
        <taxon>Gunneridae</taxon>
        <taxon>Pentapetalae</taxon>
        <taxon>rosids</taxon>
        <taxon>fabids</taxon>
        <taxon>Fabales</taxon>
        <taxon>Fabaceae</taxon>
        <taxon>Papilionoideae</taxon>
        <taxon>50 kb inversion clade</taxon>
        <taxon>NPAAA clade</taxon>
        <taxon>indigoferoid/millettioid clade</taxon>
        <taxon>Phaseoleae</taxon>
        <taxon>Vigna</taxon>
    </lineage>
</organism>
<dbReference type="PANTHER" id="PTHR46116">
    <property type="entry name" value="(E3-INDEPENDENT) E2 UBIQUITIN-CONJUGATING ENZYME"/>
    <property type="match status" value="1"/>
</dbReference>
<dbReference type="SUPFAM" id="SSF54495">
    <property type="entry name" value="UBC-like"/>
    <property type="match status" value="1"/>
</dbReference>
<evidence type="ECO:0000256" key="2">
    <source>
        <dbReference type="ARBA" id="ARBA00022786"/>
    </source>
</evidence>